<accession>A0A6P6L2W2</accession>
<proteinExistence type="predicted"/>
<feature type="compositionally biased region" description="Polar residues" evidence="5">
    <location>
        <begin position="59"/>
        <end position="69"/>
    </location>
</feature>
<feature type="domain" description="Zinc finger piccolo-type" evidence="6">
    <location>
        <begin position="116"/>
        <end position="159"/>
    </location>
</feature>
<dbReference type="PANTHER" id="PTHR14113">
    <property type="entry name" value="PICCOLO/BASSOON"/>
    <property type="match status" value="1"/>
</dbReference>
<keyword evidence="1" id="KW-0479">Metal-binding</keyword>
<name>A0A6P6L2W2_CARAU</name>
<keyword evidence="7" id="KW-1185">Reference proteome</keyword>
<feature type="region of interest" description="Disordered" evidence="5">
    <location>
        <begin position="1"/>
        <end position="107"/>
    </location>
</feature>
<evidence type="ECO:0000256" key="5">
    <source>
        <dbReference type="SAM" id="MobiDB-lite"/>
    </source>
</evidence>
<dbReference type="GO" id="GO:0098978">
    <property type="term" value="C:glutamatergic synapse"/>
    <property type="evidence" value="ECO:0007669"/>
    <property type="project" value="TreeGrafter"/>
</dbReference>
<dbReference type="InterPro" id="IPR013083">
    <property type="entry name" value="Znf_RING/FYVE/PHD"/>
</dbReference>
<dbReference type="GO" id="GO:0048788">
    <property type="term" value="C:cytoskeleton of presynaptic active zone"/>
    <property type="evidence" value="ECO:0007669"/>
    <property type="project" value="TreeGrafter"/>
</dbReference>
<evidence type="ECO:0000256" key="1">
    <source>
        <dbReference type="ARBA" id="ARBA00022723"/>
    </source>
</evidence>
<dbReference type="GO" id="GO:0008270">
    <property type="term" value="F:zinc ion binding"/>
    <property type="evidence" value="ECO:0007669"/>
    <property type="project" value="UniProtKB-KW"/>
</dbReference>
<dbReference type="GO" id="GO:0035418">
    <property type="term" value="P:protein localization to synapse"/>
    <property type="evidence" value="ECO:0007669"/>
    <property type="project" value="TreeGrafter"/>
</dbReference>
<dbReference type="InterPro" id="IPR008899">
    <property type="entry name" value="Znf_piccolo"/>
</dbReference>
<evidence type="ECO:0000259" key="6">
    <source>
        <dbReference type="Pfam" id="PF05715"/>
    </source>
</evidence>
<dbReference type="GO" id="GO:1904071">
    <property type="term" value="P:presynaptic active zone assembly"/>
    <property type="evidence" value="ECO:0007669"/>
    <property type="project" value="TreeGrafter"/>
</dbReference>
<reference evidence="8" key="1">
    <citation type="submission" date="2025-08" db="UniProtKB">
        <authorList>
            <consortium name="RefSeq"/>
        </authorList>
    </citation>
    <scope>IDENTIFICATION</scope>
    <source>
        <strain evidence="8">Wakin</strain>
        <tissue evidence="8">Muscle</tissue>
    </source>
</reference>
<feature type="compositionally biased region" description="Low complexity" evidence="5">
    <location>
        <begin position="18"/>
        <end position="32"/>
    </location>
</feature>
<organism evidence="7 8">
    <name type="scientific">Carassius auratus</name>
    <name type="common">Goldfish</name>
    <dbReference type="NCBI Taxonomy" id="7957"/>
    <lineage>
        <taxon>Eukaryota</taxon>
        <taxon>Metazoa</taxon>
        <taxon>Chordata</taxon>
        <taxon>Craniata</taxon>
        <taxon>Vertebrata</taxon>
        <taxon>Euteleostomi</taxon>
        <taxon>Actinopterygii</taxon>
        <taxon>Neopterygii</taxon>
        <taxon>Teleostei</taxon>
        <taxon>Ostariophysi</taxon>
        <taxon>Cypriniformes</taxon>
        <taxon>Cyprinidae</taxon>
        <taxon>Cyprininae</taxon>
        <taxon>Carassius</taxon>
    </lineage>
</organism>
<gene>
    <name evidence="8" type="primary">LOC113055657</name>
</gene>
<dbReference type="GO" id="GO:0098982">
    <property type="term" value="C:GABA-ergic synapse"/>
    <property type="evidence" value="ECO:0007669"/>
    <property type="project" value="TreeGrafter"/>
</dbReference>
<evidence type="ECO:0000256" key="4">
    <source>
        <dbReference type="ARBA" id="ARBA00022833"/>
    </source>
</evidence>
<dbReference type="PANTHER" id="PTHR14113:SF1">
    <property type="entry name" value="PROTEIN BASSOON"/>
    <property type="match status" value="1"/>
</dbReference>
<keyword evidence="3" id="KW-0863">Zinc-finger</keyword>
<evidence type="ECO:0000313" key="8">
    <source>
        <dbReference type="RefSeq" id="XP_026077846.1"/>
    </source>
</evidence>
<evidence type="ECO:0000313" key="7">
    <source>
        <dbReference type="Proteomes" id="UP000515129"/>
    </source>
</evidence>
<evidence type="ECO:0000256" key="3">
    <source>
        <dbReference type="ARBA" id="ARBA00022771"/>
    </source>
</evidence>
<dbReference type="GO" id="GO:0098882">
    <property type="term" value="F:structural constituent of presynaptic active zone"/>
    <property type="evidence" value="ECO:0007669"/>
    <property type="project" value="TreeGrafter"/>
</dbReference>
<dbReference type="Proteomes" id="UP000515129">
    <property type="component" value="Chromosome 36"/>
</dbReference>
<feature type="compositionally biased region" description="Low complexity" evidence="5">
    <location>
        <begin position="88"/>
        <end position="102"/>
    </location>
</feature>
<dbReference type="GeneID" id="113055657"/>
<dbReference type="RefSeq" id="XP_026077846.1">
    <property type="nucleotide sequence ID" value="XM_026222061.1"/>
</dbReference>
<sequence length="181" mass="17909">MGNEASLEGEGQPGQPGGAVPAAGAPASISAPAGGGQLHKPSNGAPAGGMGTAHGPGMNSIQGKPNQTDPSMGPKPGGPPGAGPGSRSTNAASGAGSAPTSPYSLPQIAPMPSRKLCPVCKTADLTGTTDGQPNCSTCTQCRSMVCNQCGFNPNPHLTEDAAERLSRCSEMHVWESERVHG</sequence>
<keyword evidence="2" id="KW-0677">Repeat</keyword>
<evidence type="ECO:0000256" key="2">
    <source>
        <dbReference type="ARBA" id="ARBA00022737"/>
    </source>
</evidence>
<dbReference type="KEGG" id="caua:113055657"/>
<dbReference type="Gene3D" id="3.30.40.10">
    <property type="entry name" value="Zinc/RING finger domain, C3HC4 (zinc finger)"/>
    <property type="match status" value="1"/>
</dbReference>
<keyword evidence="4" id="KW-0862">Zinc</keyword>
<dbReference type="OrthoDB" id="10059918at2759"/>
<dbReference type="InterPro" id="IPR052098">
    <property type="entry name" value="Presynaptic_Scaffold_Bsn/Pclo"/>
</dbReference>
<dbReference type="AlphaFoldDB" id="A0A6P6L2W2"/>
<protein>
    <submittedName>
        <fullName evidence="8">Protein bassoon-like</fullName>
    </submittedName>
</protein>
<dbReference type="Pfam" id="PF05715">
    <property type="entry name" value="zf-piccolo"/>
    <property type="match status" value="1"/>
</dbReference>
<dbReference type="GO" id="GO:0030424">
    <property type="term" value="C:axon"/>
    <property type="evidence" value="ECO:0007669"/>
    <property type="project" value="TreeGrafter"/>
</dbReference>